<dbReference type="EMBL" id="CP017754">
    <property type="protein sequence ID" value="AOZ06311.1"/>
    <property type="molecule type" value="Genomic_DNA"/>
</dbReference>
<comment type="similarity">
    <text evidence="1">Belongs to the UPF0065 (bug) family.</text>
</comment>
<dbReference type="InterPro" id="IPR042100">
    <property type="entry name" value="Bug_dom1"/>
</dbReference>
<organism evidence="2 3">
    <name type="scientific">Cupriavidus malaysiensis</name>
    <dbReference type="NCBI Taxonomy" id="367825"/>
    <lineage>
        <taxon>Bacteria</taxon>
        <taxon>Pseudomonadati</taxon>
        <taxon>Pseudomonadota</taxon>
        <taxon>Betaproteobacteria</taxon>
        <taxon>Burkholderiales</taxon>
        <taxon>Burkholderiaceae</taxon>
        <taxon>Cupriavidus</taxon>
    </lineage>
</organism>
<protein>
    <recommendedName>
        <fullName evidence="4">Tripartite tricarboxylate transporter family receptor</fullName>
    </recommendedName>
</protein>
<reference evidence="2 3" key="1">
    <citation type="submission" date="2016-10" db="EMBL/GenBank/DDBJ databases">
        <title>Complete genome sequences of three Cupriavidus strains isolated from various Malaysian environments.</title>
        <authorList>
            <person name="Abdullah A.A.-A."/>
            <person name="Shafie N.A.H."/>
            <person name="Lau N.S."/>
        </authorList>
    </citation>
    <scope>NUCLEOTIDE SEQUENCE [LARGE SCALE GENOMIC DNA]</scope>
    <source>
        <strain evidence="2 3">USMAA1020</strain>
    </source>
</reference>
<dbReference type="InterPro" id="IPR005064">
    <property type="entry name" value="BUG"/>
</dbReference>
<sequence>MVPLFAPAGTPRDLVQKLNAAIADALRQPDVMAKMRLQGLEPYGNSPEEFAAWIEGQARLWARVIRDSGVKPE</sequence>
<gene>
    <name evidence="2" type="ORF">BKK80_11075</name>
</gene>
<dbReference type="Proteomes" id="UP000177515">
    <property type="component" value="Chromosome 1"/>
</dbReference>
<proteinExistence type="inferred from homology"/>
<accession>A0ABN4TIY1</accession>
<dbReference type="Pfam" id="PF03401">
    <property type="entry name" value="TctC"/>
    <property type="match status" value="1"/>
</dbReference>
<dbReference type="PANTHER" id="PTHR42928:SF5">
    <property type="entry name" value="BLR1237 PROTEIN"/>
    <property type="match status" value="1"/>
</dbReference>
<name>A0ABN4TIY1_9BURK</name>
<evidence type="ECO:0000313" key="2">
    <source>
        <dbReference type="EMBL" id="AOZ06311.1"/>
    </source>
</evidence>
<dbReference type="Gene3D" id="3.40.190.150">
    <property type="entry name" value="Bordetella uptake gene, domain 1"/>
    <property type="match status" value="1"/>
</dbReference>
<dbReference type="PANTHER" id="PTHR42928">
    <property type="entry name" value="TRICARBOXYLATE-BINDING PROTEIN"/>
    <property type="match status" value="1"/>
</dbReference>
<evidence type="ECO:0008006" key="4">
    <source>
        <dbReference type="Google" id="ProtNLM"/>
    </source>
</evidence>
<evidence type="ECO:0000256" key="1">
    <source>
        <dbReference type="ARBA" id="ARBA00006987"/>
    </source>
</evidence>
<evidence type="ECO:0000313" key="3">
    <source>
        <dbReference type="Proteomes" id="UP000177515"/>
    </source>
</evidence>
<keyword evidence="3" id="KW-1185">Reference proteome</keyword>